<dbReference type="PANTHER" id="PTHR42885">
    <property type="entry name" value="HISTIDINOL-PHOSPHATE AMINOTRANSFERASE-RELATED"/>
    <property type="match status" value="1"/>
</dbReference>
<keyword evidence="2 6" id="KW-0032">Aminotransferase</keyword>
<dbReference type="InterPro" id="IPR015422">
    <property type="entry name" value="PyrdxlP-dep_Trfase_small"/>
</dbReference>
<reference evidence="6" key="2">
    <citation type="submission" date="2020-01" db="EMBL/GenBank/DDBJ databases">
        <authorList>
            <person name="Campanaro S."/>
        </authorList>
    </citation>
    <scope>NUCLEOTIDE SEQUENCE</scope>
    <source>
        <strain evidence="6">AS06rmzACSIP_7</strain>
    </source>
</reference>
<dbReference type="SUPFAM" id="SSF53383">
    <property type="entry name" value="PLP-dependent transferases"/>
    <property type="match status" value="1"/>
</dbReference>
<dbReference type="CDD" id="cd00609">
    <property type="entry name" value="AAT_like"/>
    <property type="match status" value="1"/>
</dbReference>
<evidence type="ECO:0000256" key="4">
    <source>
        <dbReference type="ARBA" id="ARBA00022898"/>
    </source>
</evidence>
<dbReference type="GO" id="GO:0008483">
    <property type="term" value="F:transaminase activity"/>
    <property type="evidence" value="ECO:0007669"/>
    <property type="project" value="UniProtKB-KW"/>
</dbReference>
<evidence type="ECO:0000256" key="1">
    <source>
        <dbReference type="ARBA" id="ARBA00001933"/>
    </source>
</evidence>
<organism evidence="6 7">
    <name type="scientific">Syntrophorhabdus aromaticivorans</name>
    <dbReference type="NCBI Taxonomy" id="328301"/>
    <lineage>
        <taxon>Bacteria</taxon>
        <taxon>Pseudomonadati</taxon>
        <taxon>Thermodesulfobacteriota</taxon>
        <taxon>Syntrophorhabdia</taxon>
        <taxon>Syntrophorhabdales</taxon>
        <taxon>Syntrophorhabdaceae</taxon>
        <taxon>Syntrophorhabdus</taxon>
    </lineage>
</organism>
<dbReference type="EMBL" id="JAAYEE010000005">
    <property type="protein sequence ID" value="NLW33890.1"/>
    <property type="molecule type" value="Genomic_DNA"/>
</dbReference>
<reference evidence="6" key="1">
    <citation type="journal article" date="2020" name="Biotechnol. Biofuels">
        <title>New insights from the biogas microbiome by comprehensive genome-resolved metagenomics of nearly 1600 species originating from multiple anaerobic digesters.</title>
        <authorList>
            <person name="Campanaro S."/>
            <person name="Treu L."/>
            <person name="Rodriguez-R L.M."/>
            <person name="Kovalovszki A."/>
            <person name="Ziels R.M."/>
            <person name="Maus I."/>
            <person name="Zhu X."/>
            <person name="Kougias P.G."/>
            <person name="Basile A."/>
            <person name="Luo G."/>
            <person name="Schluter A."/>
            <person name="Konstantinidis K.T."/>
            <person name="Angelidaki I."/>
        </authorList>
    </citation>
    <scope>NUCLEOTIDE SEQUENCE</scope>
    <source>
        <strain evidence="6">AS06rmzACSIP_7</strain>
    </source>
</reference>
<dbReference type="Gene3D" id="3.90.1150.10">
    <property type="entry name" value="Aspartate Aminotransferase, domain 1"/>
    <property type="match status" value="1"/>
</dbReference>
<evidence type="ECO:0000313" key="7">
    <source>
        <dbReference type="Proteomes" id="UP000777265"/>
    </source>
</evidence>
<dbReference type="GO" id="GO:0030170">
    <property type="term" value="F:pyridoxal phosphate binding"/>
    <property type="evidence" value="ECO:0007669"/>
    <property type="project" value="InterPro"/>
</dbReference>
<protein>
    <submittedName>
        <fullName evidence="6">Histidinol-phosphate aminotransferase family protein</fullName>
    </submittedName>
</protein>
<keyword evidence="3" id="KW-0808">Transferase</keyword>
<evidence type="ECO:0000259" key="5">
    <source>
        <dbReference type="Pfam" id="PF00155"/>
    </source>
</evidence>
<dbReference type="InterPro" id="IPR015421">
    <property type="entry name" value="PyrdxlP-dep_Trfase_major"/>
</dbReference>
<gene>
    <name evidence="6" type="ORF">GXY80_00210</name>
</gene>
<evidence type="ECO:0000256" key="3">
    <source>
        <dbReference type="ARBA" id="ARBA00022679"/>
    </source>
</evidence>
<sequence length="331" mass="36344">MNTIDFTAGVNPLGPSHKAKHEIRKLVRGIHILPSDPVRSLRRYLCLREGIGEDNIIFGNGSTHILDVLFQSLKPRTVLIPAPVSPRHNRVLREHGIEERRVGLDPGDDYSLDVTGLLGAAQDCDAVVLANPHDVTGSVIPPDDLAVIMEETERRGTTLIIDEAYIEFTGAFSPVKQAIGSSRVLIVRTFSTFHGLGGLRMGYAIGPAGLLATLSAHSKPYYSNALGPRAAVASLKDKGFRKRTLLYIEGEKAYVRDKLAGIGGVKCYVSPGNVLVVKVRGQHRALRDSFLRHHILIDEFVDEEGSPCIRFPVGTHKSNARFVRILKRIIE</sequence>
<dbReference type="InterPro" id="IPR015424">
    <property type="entry name" value="PyrdxlP-dep_Trfase"/>
</dbReference>
<proteinExistence type="predicted"/>
<accession>A0A971RZ42</accession>
<evidence type="ECO:0000313" key="6">
    <source>
        <dbReference type="EMBL" id="NLW33890.1"/>
    </source>
</evidence>
<feature type="domain" description="Aminotransferase class I/classII large" evidence="5">
    <location>
        <begin position="53"/>
        <end position="323"/>
    </location>
</feature>
<dbReference type="InterPro" id="IPR004839">
    <property type="entry name" value="Aminotransferase_I/II_large"/>
</dbReference>
<comment type="cofactor">
    <cofactor evidence="1">
        <name>pyridoxal 5'-phosphate</name>
        <dbReference type="ChEBI" id="CHEBI:597326"/>
    </cofactor>
</comment>
<dbReference type="Gene3D" id="3.40.640.10">
    <property type="entry name" value="Type I PLP-dependent aspartate aminotransferase-like (Major domain)"/>
    <property type="match status" value="1"/>
</dbReference>
<dbReference type="PANTHER" id="PTHR42885:SF2">
    <property type="entry name" value="HISTIDINOL-PHOSPHATE AMINOTRANSFERASE"/>
    <property type="match status" value="1"/>
</dbReference>
<dbReference type="Pfam" id="PF00155">
    <property type="entry name" value="Aminotran_1_2"/>
    <property type="match status" value="1"/>
</dbReference>
<name>A0A971RZ42_9BACT</name>
<dbReference type="Proteomes" id="UP000777265">
    <property type="component" value="Unassembled WGS sequence"/>
</dbReference>
<evidence type="ECO:0000256" key="2">
    <source>
        <dbReference type="ARBA" id="ARBA00022576"/>
    </source>
</evidence>
<comment type="caution">
    <text evidence="6">The sequence shown here is derived from an EMBL/GenBank/DDBJ whole genome shotgun (WGS) entry which is preliminary data.</text>
</comment>
<dbReference type="AlphaFoldDB" id="A0A971RZ42"/>
<keyword evidence="4" id="KW-0663">Pyridoxal phosphate</keyword>